<feature type="compositionally biased region" description="Polar residues" evidence="1">
    <location>
        <begin position="49"/>
        <end position="59"/>
    </location>
</feature>
<evidence type="ECO:0000313" key="2">
    <source>
        <dbReference type="EnsemblPlants" id="Zm00001eb025580_P001"/>
    </source>
</evidence>
<feature type="compositionally biased region" description="Low complexity" evidence="1">
    <location>
        <begin position="60"/>
        <end position="69"/>
    </location>
</feature>
<keyword evidence="3" id="KW-1185">Reference proteome</keyword>
<organism evidence="2 3">
    <name type="scientific">Zea mays</name>
    <name type="common">Maize</name>
    <dbReference type="NCBI Taxonomy" id="4577"/>
    <lineage>
        <taxon>Eukaryota</taxon>
        <taxon>Viridiplantae</taxon>
        <taxon>Streptophyta</taxon>
        <taxon>Embryophyta</taxon>
        <taxon>Tracheophyta</taxon>
        <taxon>Spermatophyta</taxon>
        <taxon>Magnoliopsida</taxon>
        <taxon>Liliopsida</taxon>
        <taxon>Poales</taxon>
        <taxon>Poaceae</taxon>
        <taxon>PACMAD clade</taxon>
        <taxon>Panicoideae</taxon>
        <taxon>Andropogonodae</taxon>
        <taxon>Andropogoneae</taxon>
        <taxon>Tripsacinae</taxon>
        <taxon>Zea</taxon>
    </lineage>
</organism>
<sequence length="167" mass="17143">MANPSNDKGGGSPAERTRRSRTKRDPSGDKVYSVPPQEFADTVQRLTGAGTSHSSQHQQAPRAPVAAAATPRRTMAALVVWVAAATGSSTAAVRVVVGAEIHAGSLPGVWRRSSSGSPPPPAPALLLSVSSSAPRSMQEAYLAWCASNNVALSPGTMAEMERGGAQS</sequence>
<evidence type="ECO:0000256" key="1">
    <source>
        <dbReference type="SAM" id="MobiDB-lite"/>
    </source>
</evidence>
<protein>
    <recommendedName>
        <fullName evidence="4">VQ domain-containing protein</fullName>
    </recommendedName>
</protein>
<dbReference type="InParanoid" id="A0A804LP77"/>
<name>A0A804LP77_MAIZE</name>
<dbReference type="EnsemblPlants" id="Zm00001eb025580_T001">
    <property type="protein sequence ID" value="Zm00001eb025580_P001"/>
    <property type="gene ID" value="Zm00001eb025580"/>
</dbReference>
<reference evidence="2" key="2">
    <citation type="submission" date="2019-07" db="EMBL/GenBank/DDBJ databases">
        <authorList>
            <person name="Seetharam A."/>
            <person name="Woodhouse M."/>
            <person name="Cannon E."/>
        </authorList>
    </citation>
    <scope>NUCLEOTIDE SEQUENCE [LARGE SCALE GENOMIC DNA]</scope>
    <source>
        <strain evidence="2">cv. B73</strain>
    </source>
</reference>
<accession>A0A804LP77</accession>
<proteinExistence type="predicted"/>
<evidence type="ECO:0008006" key="4">
    <source>
        <dbReference type="Google" id="ProtNLM"/>
    </source>
</evidence>
<feature type="region of interest" description="Disordered" evidence="1">
    <location>
        <begin position="1"/>
        <end position="69"/>
    </location>
</feature>
<dbReference type="Proteomes" id="UP000007305">
    <property type="component" value="Chromosome 1"/>
</dbReference>
<reference evidence="3" key="1">
    <citation type="submission" date="2015-12" db="EMBL/GenBank/DDBJ databases">
        <title>Update maize B73 reference genome by single molecule sequencing technologies.</title>
        <authorList>
            <consortium name="Maize Genome Sequencing Project"/>
            <person name="Ware D."/>
        </authorList>
    </citation>
    <scope>NUCLEOTIDE SEQUENCE [LARGE SCALE GENOMIC DNA]</scope>
    <source>
        <strain evidence="3">cv. B73</strain>
    </source>
</reference>
<reference evidence="2" key="3">
    <citation type="submission" date="2021-05" db="UniProtKB">
        <authorList>
            <consortium name="EnsemblPlants"/>
        </authorList>
    </citation>
    <scope>IDENTIFICATION</scope>
    <source>
        <strain evidence="2">cv. B73</strain>
    </source>
</reference>
<dbReference type="Gramene" id="Zm00001eb025580_T001">
    <property type="protein sequence ID" value="Zm00001eb025580_P001"/>
    <property type="gene ID" value="Zm00001eb025580"/>
</dbReference>
<evidence type="ECO:0000313" key="3">
    <source>
        <dbReference type="Proteomes" id="UP000007305"/>
    </source>
</evidence>
<dbReference type="AlphaFoldDB" id="A0A804LP77"/>